<sequence>MALMIREPECVRLKRRGAEHVENLIAGLSLPEQLVFWERRTEIMLERKREHGQGPDARMPGCQEKSNNKKNDKITGNTARRSRNRNDFTP</sequence>
<organism evidence="2">
    <name type="scientific">Candidatus Kentrum sp. DK</name>
    <dbReference type="NCBI Taxonomy" id="2126562"/>
    <lineage>
        <taxon>Bacteria</taxon>
        <taxon>Pseudomonadati</taxon>
        <taxon>Pseudomonadota</taxon>
        <taxon>Gammaproteobacteria</taxon>
        <taxon>Candidatus Kentrum</taxon>
    </lineage>
</organism>
<gene>
    <name evidence="2" type="ORF">BECKDK2373C_GA0170839_10805</name>
</gene>
<dbReference type="EMBL" id="CAADEY010000080">
    <property type="protein sequence ID" value="VFJ60295.1"/>
    <property type="molecule type" value="Genomic_DNA"/>
</dbReference>
<accession>A0A450T203</accession>
<evidence type="ECO:0000256" key="1">
    <source>
        <dbReference type="SAM" id="MobiDB-lite"/>
    </source>
</evidence>
<protein>
    <submittedName>
        <fullName evidence="2">Uncharacterized protein</fullName>
    </submittedName>
</protein>
<evidence type="ECO:0000313" key="2">
    <source>
        <dbReference type="EMBL" id="VFJ60295.1"/>
    </source>
</evidence>
<reference evidence="2" key="1">
    <citation type="submission" date="2019-02" db="EMBL/GenBank/DDBJ databases">
        <authorList>
            <person name="Gruber-Vodicka R. H."/>
            <person name="Seah K. B. B."/>
        </authorList>
    </citation>
    <scope>NUCLEOTIDE SEQUENCE</scope>
    <source>
        <strain evidence="2">BECK_DK161</strain>
    </source>
</reference>
<feature type="region of interest" description="Disordered" evidence="1">
    <location>
        <begin position="47"/>
        <end position="90"/>
    </location>
</feature>
<dbReference type="AlphaFoldDB" id="A0A450T203"/>
<proteinExistence type="predicted"/>
<name>A0A450T203_9GAMM</name>